<accession>A0A6P1VM22</accession>
<feature type="transmembrane region" description="Helical" evidence="1">
    <location>
        <begin position="99"/>
        <end position="120"/>
    </location>
</feature>
<gene>
    <name evidence="3" type="ORF">GJR95_04540</name>
</gene>
<evidence type="ECO:0000313" key="3">
    <source>
        <dbReference type="EMBL" id="QHV94331.1"/>
    </source>
</evidence>
<dbReference type="Proteomes" id="UP000464577">
    <property type="component" value="Chromosome"/>
</dbReference>
<keyword evidence="1" id="KW-0472">Membrane</keyword>
<evidence type="ECO:0000259" key="2">
    <source>
        <dbReference type="Pfam" id="PF07786"/>
    </source>
</evidence>
<feature type="transmembrane region" description="Helical" evidence="1">
    <location>
        <begin position="323"/>
        <end position="346"/>
    </location>
</feature>
<feature type="transmembrane region" description="Helical" evidence="1">
    <location>
        <begin position="236"/>
        <end position="254"/>
    </location>
</feature>
<feature type="transmembrane region" description="Helical" evidence="1">
    <location>
        <begin position="285"/>
        <end position="303"/>
    </location>
</feature>
<evidence type="ECO:0000256" key="1">
    <source>
        <dbReference type="SAM" id="Phobius"/>
    </source>
</evidence>
<dbReference type="AlphaFoldDB" id="A0A6P1VM22"/>
<dbReference type="InterPro" id="IPR012429">
    <property type="entry name" value="HGSNAT_cat"/>
</dbReference>
<feature type="transmembrane region" description="Helical" evidence="1">
    <location>
        <begin position="366"/>
        <end position="386"/>
    </location>
</feature>
<dbReference type="EMBL" id="CP045997">
    <property type="protein sequence ID" value="QHV94331.1"/>
    <property type="molecule type" value="Genomic_DNA"/>
</dbReference>
<evidence type="ECO:0000313" key="4">
    <source>
        <dbReference type="Proteomes" id="UP000464577"/>
    </source>
</evidence>
<dbReference type="Pfam" id="PF07786">
    <property type="entry name" value="HGSNAT_cat"/>
    <property type="match status" value="1"/>
</dbReference>
<feature type="transmembrane region" description="Helical" evidence="1">
    <location>
        <begin position="152"/>
        <end position="169"/>
    </location>
</feature>
<name>A0A6P1VM22_9BACT</name>
<feature type="domain" description="Heparan-alpha-glucosaminide N-acetyltransferase catalytic" evidence="2">
    <location>
        <begin position="20"/>
        <end position="231"/>
    </location>
</feature>
<keyword evidence="1" id="KW-1133">Transmembrane helix</keyword>
<feature type="transmembrane region" description="Helical" evidence="1">
    <location>
        <begin position="64"/>
        <end position="87"/>
    </location>
</feature>
<dbReference type="RefSeq" id="WP_162384754.1">
    <property type="nucleotide sequence ID" value="NZ_CP045997.1"/>
</dbReference>
<proteinExistence type="predicted"/>
<feature type="transmembrane region" description="Helical" evidence="1">
    <location>
        <begin position="207"/>
        <end position="229"/>
    </location>
</feature>
<sequence length="405" mass="46344">MNPTLNRLHTSLPASSQNSRIESIDVLRGLVMVIMALDHVRHLFHSTAFTDNPLNLATTTPALFFTRWITHSCAPIFVFLSGTSIYLQSQRKTKRELSIFLIKRGLWLIFTEVTIVTLGITFNPFYGALILQVIWAIGSSMLILGLLIHLPFRLILSIGLAIVLGHNLLDTPEAVPGFKPGLCWAVLHYPGKYRFAVDHQINYDYPFMPWLGLMLVGYCAGVFFVSTVTRAQRRMILTRTGLGLIAFFILLRFSNTYGDPLVWSPQKNGLFTLLSFINVQKYPPSLLYMCITIGPALLFLAVIESLRNRLTTVMRTFGRTAFFYYIIHWYLIHTLCLIAFLMRGHAWAAIWKIPKAIKFIVPGEGVSLPVVYLIWGLVILTMYPLCRWYDAYKTSHQKQWWLSYL</sequence>
<organism evidence="3 4">
    <name type="scientific">Spirosoma endbachense</name>
    <dbReference type="NCBI Taxonomy" id="2666025"/>
    <lineage>
        <taxon>Bacteria</taxon>
        <taxon>Pseudomonadati</taxon>
        <taxon>Bacteroidota</taxon>
        <taxon>Cytophagia</taxon>
        <taxon>Cytophagales</taxon>
        <taxon>Cytophagaceae</taxon>
        <taxon>Spirosoma</taxon>
    </lineage>
</organism>
<keyword evidence="4" id="KW-1185">Reference proteome</keyword>
<protein>
    <submittedName>
        <fullName evidence="3">DUF1624 domain-containing protein</fullName>
    </submittedName>
</protein>
<dbReference type="KEGG" id="senf:GJR95_04540"/>
<dbReference type="PANTHER" id="PTHR40407:SF1">
    <property type="entry name" value="HEPARAN-ALPHA-GLUCOSAMINIDE N-ACETYLTRANSFERASE CATALYTIC DOMAIN-CONTAINING PROTEIN"/>
    <property type="match status" value="1"/>
</dbReference>
<dbReference type="PANTHER" id="PTHR40407">
    <property type="entry name" value="MEMBRANE PROTEIN-LIKE PROTEIN"/>
    <property type="match status" value="1"/>
</dbReference>
<feature type="transmembrane region" description="Helical" evidence="1">
    <location>
        <begin position="126"/>
        <end position="147"/>
    </location>
</feature>
<reference evidence="3 4" key="1">
    <citation type="submission" date="2019-11" db="EMBL/GenBank/DDBJ databases">
        <title>Spirosoma endbachense sp. nov., isolated from a natural salt meadow.</title>
        <authorList>
            <person name="Rojas J."/>
            <person name="Ambika Manirajan B."/>
            <person name="Ratering S."/>
            <person name="Suarez C."/>
            <person name="Geissler-Plaum R."/>
            <person name="Schnell S."/>
        </authorList>
    </citation>
    <scope>NUCLEOTIDE SEQUENCE [LARGE SCALE GENOMIC DNA]</scope>
    <source>
        <strain evidence="3 4">I-24</strain>
    </source>
</reference>
<keyword evidence="1" id="KW-0812">Transmembrane</keyword>